<name>A0A835DJG7_TETSI</name>
<evidence type="ECO:0000313" key="3">
    <source>
        <dbReference type="Proteomes" id="UP000655225"/>
    </source>
</evidence>
<protein>
    <submittedName>
        <fullName evidence="2">Uncharacterized protein</fullName>
    </submittedName>
</protein>
<feature type="compositionally biased region" description="Polar residues" evidence="1">
    <location>
        <begin position="90"/>
        <end position="100"/>
    </location>
</feature>
<dbReference type="OMA" id="HEGIRHG"/>
<proteinExistence type="predicted"/>
<dbReference type="OrthoDB" id="848545at2759"/>
<dbReference type="Proteomes" id="UP000655225">
    <property type="component" value="Unassembled WGS sequence"/>
</dbReference>
<accession>A0A835DJG7</accession>
<dbReference type="PANTHER" id="PTHR34112">
    <property type="entry name" value="C-JUN-AMINO-TERMINAL KINASE-INTERACTING PROTEIN"/>
    <property type="match status" value="1"/>
</dbReference>
<feature type="compositionally biased region" description="Low complexity" evidence="1">
    <location>
        <begin position="61"/>
        <end position="82"/>
    </location>
</feature>
<comment type="caution">
    <text evidence="2">The sequence shown here is derived from an EMBL/GenBank/DDBJ whole genome shotgun (WGS) entry which is preliminary data.</text>
</comment>
<evidence type="ECO:0000256" key="1">
    <source>
        <dbReference type="SAM" id="MobiDB-lite"/>
    </source>
</evidence>
<sequence>MGKSEPTLAPEWLKSSGNVTGGGNATHNVASSSLHSDEHAVAPPKRNRASVSFSDYDTLRSPASSDRCSSSYFRRSSSSNGSTKHDKGPSTYSRSNSSLGRSPRERDWEKDTFDFREKEKSVLRDHWDRDYHDPLANIPTSRAGKDTLRRSQSMLSGKRDEVWPRRVAADSNNWNNDTHYTGNGPLSGGRIVSSIRKTAFERDFPSLGAEERQGAPDVGRALSPGLSTAVQSTVIGTSTVIGGDGWTSALAEVPMIVGGNNMGISSAQQAVPASSAPAGSSTMTGLNMAETLAHAPSRASTTPLLSVETQRLEELAIKQSKKLIPMTPSTPKALVRAVASLI</sequence>
<dbReference type="AlphaFoldDB" id="A0A835DJG7"/>
<keyword evidence="3" id="KW-1185">Reference proteome</keyword>
<feature type="region of interest" description="Disordered" evidence="1">
    <location>
        <begin position="138"/>
        <end position="161"/>
    </location>
</feature>
<feature type="compositionally biased region" description="Polar residues" evidence="1">
    <location>
        <begin position="25"/>
        <end position="34"/>
    </location>
</feature>
<feature type="region of interest" description="Disordered" evidence="1">
    <location>
        <begin position="1"/>
        <end position="108"/>
    </location>
</feature>
<reference evidence="2 3" key="1">
    <citation type="submission" date="2020-04" db="EMBL/GenBank/DDBJ databases">
        <title>Plant Genome Project.</title>
        <authorList>
            <person name="Zhang R.-G."/>
        </authorList>
    </citation>
    <scope>NUCLEOTIDE SEQUENCE [LARGE SCALE GENOMIC DNA]</scope>
    <source>
        <strain evidence="2">YNK0</strain>
        <tissue evidence="2">Leaf</tissue>
    </source>
</reference>
<organism evidence="2 3">
    <name type="scientific">Tetracentron sinense</name>
    <name type="common">Spur-leaf</name>
    <dbReference type="NCBI Taxonomy" id="13715"/>
    <lineage>
        <taxon>Eukaryota</taxon>
        <taxon>Viridiplantae</taxon>
        <taxon>Streptophyta</taxon>
        <taxon>Embryophyta</taxon>
        <taxon>Tracheophyta</taxon>
        <taxon>Spermatophyta</taxon>
        <taxon>Magnoliopsida</taxon>
        <taxon>Trochodendrales</taxon>
        <taxon>Trochodendraceae</taxon>
        <taxon>Tetracentron</taxon>
    </lineage>
</organism>
<dbReference type="PANTHER" id="PTHR34112:SF13">
    <property type="entry name" value="OS04G0448200 PROTEIN"/>
    <property type="match status" value="1"/>
</dbReference>
<dbReference type="EMBL" id="JABCRI010000005">
    <property type="protein sequence ID" value="KAF8405766.1"/>
    <property type="molecule type" value="Genomic_DNA"/>
</dbReference>
<gene>
    <name evidence="2" type="ORF">HHK36_007843</name>
</gene>
<evidence type="ECO:0000313" key="2">
    <source>
        <dbReference type="EMBL" id="KAF8405766.1"/>
    </source>
</evidence>